<dbReference type="GO" id="GO:0009272">
    <property type="term" value="P:fungal-type cell wall biogenesis"/>
    <property type="evidence" value="ECO:0007669"/>
    <property type="project" value="UniProtKB-ARBA"/>
</dbReference>
<dbReference type="InterPro" id="IPR011330">
    <property type="entry name" value="Glyco_hydro/deAcase_b/a-brl"/>
</dbReference>
<keyword evidence="4" id="KW-1133">Transmembrane helix</keyword>
<dbReference type="OrthoDB" id="407355at2759"/>
<protein>
    <recommendedName>
        <fullName evidence="5">NodB homology domain-containing protein</fullName>
    </recommendedName>
</protein>
<dbReference type="Gene3D" id="3.20.20.370">
    <property type="entry name" value="Glycoside hydrolase/deacetylase"/>
    <property type="match status" value="1"/>
</dbReference>
<dbReference type="PROSITE" id="PS51677">
    <property type="entry name" value="NODB"/>
    <property type="match status" value="1"/>
</dbReference>
<evidence type="ECO:0000313" key="6">
    <source>
        <dbReference type="EMBL" id="KNE66999.1"/>
    </source>
</evidence>
<dbReference type="InterPro" id="IPR002509">
    <property type="entry name" value="NODB_dom"/>
</dbReference>
<dbReference type="EMBL" id="GG745351">
    <property type="protein sequence ID" value="KNE66999.1"/>
    <property type="molecule type" value="Genomic_DNA"/>
</dbReference>
<evidence type="ECO:0000259" key="5">
    <source>
        <dbReference type="PROSITE" id="PS51677"/>
    </source>
</evidence>
<feature type="region of interest" description="Disordered" evidence="3">
    <location>
        <begin position="353"/>
        <end position="389"/>
    </location>
</feature>
<keyword evidence="7" id="KW-1185">Reference proteome</keyword>
<sequence length="417" mass="44779">MVASSSRQSDRSSGGAVRPNWIGACVLVAVILTVARTATAFAPLDKWCFVPTGCSLPPRDLVNKTETQQAAMFGKDAGKCGDGICNVVAGETCHSCSDDCGKCNITQPFTKCKNPNHFAITFDDGPSPLTENLVKTLNAAGVKATFFLIGNNAAKHPELWKAVKLAYDSGHDIGTHTYSHRSLGSTGRIDINPAVKKAMTVEEVRTELLMSDLVVEAAIGRRPRFVRLPYLEWQPLSVQAMDTYGYIPININVDSNDWRLQGPAAKPETVVAQFTKAFEEARKWDKSFISLQHDTLAHSTAAEADIIKFLKTQNVEFVPMRTCLGLDPYRAPNANPFLNDRFTKLPIIGGGNSTSTNSTDSSVVPDVSSSSSSSGGSVQSDKPAGQNLQSSAPARVTLRADAVTLLVAVFVVAMVAL</sequence>
<feature type="domain" description="NodB homology" evidence="5">
    <location>
        <begin position="116"/>
        <end position="318"/>
    </location>
</feature>
<evidence type="ECO:0000256" key="1">
    <source>
        <dbReference type="ARBA" id="ARBA00022723"/>
    </source>
</evidence>
<keyword evidence="4" id="KW-0812">Transmembrane</keyword>
<dbReference type="VEuPathDB" id="FungiDB:AMAG_11465"/>
<proteinExistence type="predicted"/>
<dbReference type="AlphaFoldDB" id="A0A0L0SXE3"/>
<feature type="compositionally biased region" description="Low complexity" evidence="3">
    <location>
        <begin position="353"/>
        <end position="381"/>
    </location>
</feature>
<organism evidence="6 7">
    <name type="scientific">Allomyces macrogynus (strain ATCC 38327)</name>
    <name type="common">Allomyces javanicus var. macrogynus</name>
    <dbReference type="NCBI Taxonomy" id="578462"/>
    <lineage>
        <taxon>Eukaryota</taxon>
        <taxon>Fungi</taxon>
        <taxon>Fungi incertae sedis</taxon>
        <taxon>Blastocladiomycota</taxon>
        <taxon>Blastocladiomycetes</taxon>
        <taxon>Blastocladiales</taxon>
        <taxon>Blastocladiaceae</taxon>
        <taxon>Allomyces</taxon>
    </lineage>
</organism>
<dbReference type="GO" id="GO:0046872">
    <property type="term" value="F:metal ion binding"/>
    <property type="evidence" value="ECO:0007669"/>
    <property type="project" value="UniProtKB-KW"/>
</dbReference>
<dbReference type="InterPro" id="IPR050248">
    <property type="entry name" value="Polysacc_deacetylase_ArnD"/>
</dbReference>
<dbReference type="SUPFAM" id="SSF88713">
    <property type="entry name" value="Glycoside hydrolase/deacetylase"/>
    <property type="match status" value="1"/>
</dbReference>
<dbReference type="PANTHER" id="PTHR10587:SF133">
    <property type="entry name" value="CHITIN DEACETYLASE 1-RELATED"/>
    <property type="match status" value="1"/>
</dbReference>
<keyword evidence="2" id="KW-0378">Hydrolase</keyword>
<keyword evidence="4" id="KW-0472">Membrane</keyword>
<dbReference type="Proteomes" id="UP000054350">
    <property type="component" value="Unassembled WGS sequence"/>
</dbReference>
<dbReference type="GO" id="GO:0004099">
    <property type="term" value="F:chitin deacetylase activity"/>
    <property type="evidence" value="ECO:0007669"/>
    <property type="project" value="UniProtKB-ARBA"/>
</dbReference>
<reference evidence="7" key="2">
    <citation type="submission" date="2009-11" db="EMBL/GenBank/DDBJ databases">
        <title>The Genome Sequence of Allomyces macrogynus strain ATCC 38327.</title>
        <authorList>
            <consortium name="The Broad Institute Genome Sequencing Platform"/>
            <person name="Russ C."/>
            <person name="Cuomo C."/>
            <person name="Shea T."/>
            <person name="Young S.K."/>
            <person name="Zeng Q."/>
            <person name="Koehrsen M."/>
            <person name="Haas B."/>
            <person name="Borodovsky M."/>
            <person name="Guigo R."/>
            <person name="Alvarado L."/>
            <person name="Berlin A."/>
            <person name="Borenstein D."/>
            <person name="Chen Z."/>
            <person name="Engels R."/>
            <person name="Freedman E."/>
            <person name="Gellesch M."/>
            <person name="Goldberg J."/>
            <person name="Griggs A."/>
            <person name="Gujja S."/>
            <person name="Heiman D."/>
            <person name="Hepburn T."/>
            <person name="Howarth C."/>
            <person name="Jen D."/>
            <person name="Larson L."/>
            <person name="Lewis B."/>
            <person name="Mehta T."/>
            <person name="Park D."/>
            <person name="Pearson M."/>
            <person name="Roberts A."/>
            <person name="Saif S."/>
            <person name="Shenoy N."/>
            <person name="Sisk P."/>
            <person name="Stolte C."/>
            <person name="Sykes S."/>
            <person name="Walk T."/>
            <person name="White J."/>
            <person name="Yandava C."/>
            <person name="Burger G."/>
            <person name="Gray M.W."/>
            <person name="Holland P.W.H."/>
            <person name="King N."/>
            <person name="Lang F.B.F."/>
            <person name="Roger A.J."/>
            <person name="Ruiz-Trillo I."/>
            <person name="Lander E."/>
            <person name="Nusbaum C."/>
        </authorList>
    </citation>
    <scope>NUCLEOTIDE SEQUENCE [LARGE SCALE GENOMIC DNA]</scope>
    <source>
        <strain evidence="7">ATCC 38327</strain>
    </source>
</reference>
<dbReference type="eggNOG" id="ENOG502QRIP">
    <property type="taxonomic scope" value="Eukaryota"/>
</dbReference>
<evidence type="ECO:0000313" key="7">
    <source>
        <dbReference type="Proteomes" id="UP000054350"/>
    </source>
</evidence>
<dbReference type="STRING" id="578462.A0A0L0SXE3"/>
<evidence type="ECO:0000256" key="4">
    <source>
        <dbReference type="SAM" id="Phobius"/>
    </source>
</evidence>
<accession>A0A0L0SXE3</accession>
<dbReference type="GO" id="GO:0005975">
    <property type="term" value="P:carbohydrate metabolic process"/>
    <property type="evidence" value="ECO:0007669"/>
    <property type="project" value="InterPro"/>
</dbReference>
<gene>
    <name evidence="6" type="ORF">AMAG_11465</name>
</gene>
<reference evidence="6 7" key="1">
    <citation type="submission" date="2009-11" db="EMBL/GenBank/DDBJ databases">
        <title>Annotation of Allomyces macrogynus ATCC 38327.</title>
        <authorList>
            <consortium name="The Broad Institute Genome Sequencing Platform"/>
            <person name="Russ C."/>
            <person name="Cuomo C."/>
            <person name="Burger G."/>
            <person name="Gray M.W."/>
            <person name="Holland P.W.H."/>
            <person name="King N."/>
            <person name="Lang F.B.F."/>
            <person name="Roger A.J."/>
            <person name="Ruiz-Trillo I."/>
            <person name="Young S.K."/>
            <person name="Zeng Q."/>
            <person name="Gargeya S."/>
            <person name="Fitzgerald M."/>
            <person name="Haas B."/>
            <person name="Abouelleil A."/>
            <person name="Alvarado L."/>
            <person name="Arachchi H.M."/>
            <person name="Berlin A."/>
            <person name="Chapman S.B."/>
            <person name="Gearin G."/>
            <person name="Goldberg J."/>
            <person name="Griggs A."/>
            <person name="Gujja S."/>
            <person name="Hansen M."/>
            <person name="Heiman D."/>
            <person name="Howarth C."/>
            <person name="Larimer J."/>
            <person name="Lui A."/>
            <person name="MacDonald P.J.P."/>
            <person name="McCowen C."/>
            <person name="Montmayeur A."/>
            <person name="Murphy C."/>
            <person name="Neiman D."/>
            <person name="Pearson M."/>
            <person name="Priest M."/>
            <person name="Roberts A."/>
            <person name="Saif S."/>
            <person name="Shea T."/>
            <person name="Sisk P."/>
            <person name="Stolte C."/>
            <person name="Sykes S."/>
            <person name="Wortman J."/>
            <person name="Nusbaum C."/>
            <person name="Birren B."/>
        </authorList>
    </citation>
    <scope>NUCLEOTIDE SEQUENCE [LARGE SCALE GENOMIC DNA]</scope>
    <source>
        <strain evidence="6 7">ATCC 38327</strain>
    </source>
</reference>
<feature type="transmembrane region" description="Helical" evidence="4">
    <location>
        <begin position="21"/>
        <end position="44"/>
    </location>
</feature>
<evidence type="ECO:0000256" key="2">
    <source>
        <dbReference type="ARBA" id="ARBA00022801"/>
    </source>
</evidence>
<dbReference type="Pfam" id="PF01522">
    <property type="entry name" value="Polysacc_deac_1"/>
    <property type="match status" value="1"/>
</dbReference>
<evidence type="ECO:0000256" key="3">
    <source>
        <dbReference type="SAM" id="MobiDB-lite"/>
    </source>
</evidence>
<dbReference type="PANTHER" id="PTHR10587">
    <property type="entry name" value="GLYCOSYL TRANSFERASE-RELATED"/>
    <property type="match status" value="1"/>
</dbReference>
<name>A0A0L0SXE3_ALLM3</name>
<keyword evidence="1" id="KW-0479">Metal-binding</keyword>
<dbReference type="GO" id="GO:0016020">
    <property type="term" value="C:membrane"/>
    <property type="evidence" value="ECO:0007669"/>
    <property type="project" value="TreeGrafter"/>
</dbReference>